<keyword evidence="1" id="KW-1133">Transmembrane helix</keyword>
<comment type="caution">
    <text evidence="2">The sequence shown here is derived from an EMBL/GenBank/DDBJ whole genome shotgun (WGS) entry which is preliminary data.</text>
</comment>
<evidence type="ECO:0000256" key="1">
    <source>
        <dbReference type="SAM" id="Phobius"/>
    </source>
</evidence>
<accession>A0ABR1KDF4</accession>
<evidence type="ECO:0000313" key="2">
    <source>
        <dbReference type="EMBL" id="KAK7512798.1"/>
    </source>
</evidence>
<protein>
    <submittedName>
        <fullName evidence="2">Uncharacterized protein</fullName>
    </submittedName>
</protein>
<sequence>MWVGGGESRYQGPGLVWSGLVWSNLAWLATCVRACVRCTSRGVIYLLICLFVLCSVEFRPGLGE</sequence>
<feature type="transmembrane region" description="Helical" evidence="1">
    <location>
        <begin position="15"/>
        <end position="36"/>
    </location>
</feature>
<reference evidence="2 3" key="1">
    <citation type="submission" date="2024-04" db="EMBL/GenBank/DDBJ databases">
        <title>Phyllosticta paracitricarpa is synonymous to the EU quarantine fungus P. citricarpa based on phylogenomic analyses.</title>
        <authorList>
            <consortium name="Lawrence Berkeley National Laboratory"/>
            <person name="Van Ingen-Buijs V.A."/>
            <person name="Van Westerhoven A.C."/>
            <person name="Haridas S."/>
            <person name="Skiadas P."/>
            <person name="Martin F."/>
            <person name="Groenewald J.Z."/>
            <person name="Crous P.W."/>
            <person name="Seidl M.F."/>
        </authorList>
    </citation>
    <scope>NUCLEOTIDE SEQUENCE [LARGE SCALE GENOMIC DNA]</scope>
    <source>
        <strain evidence="2 3">CBS 123371</strain>
    </source>
</reference>
<dbReference type="EMBL" id="JBBPHU010000010">
    <property type="protein sequence ID" value="KAK7512798.1"/>
    <property type="molecule type" value="Genomic_DNA"/>
</dbReference>
<name>A0ABR1KDF4_9PEZI</name>
<keyword evidence="1" id="KW-0472">Membrane</keyword>
<proteinExistence type="predicted"/>
<keyword evidence="3" id="KW-1185">Reference proteome</keyword>
<gene>
    <name evidence="2" type="ORF">IWZ03DRAFT_384083</name>
</gene>
<feature type="transmembrane region" description="Helical" evidence="1">
    <location>
        <begin position="43"/>
        <end position="62"/>
    </location>
</feature>
<dbReference type="Proteomes" id="UP001363622">
    <property type="component" value="Unassembled WGS sequence"/>
</dbReference>
<evidence type="ECO:0000313" key="3">
    <source>
        <dbReference type="Proteomes" id="UP001363622"/>
    </source>
</evidence>
<organism evidence="2 3">
    <name type="scientific">Phyllosticta citriasiana</name>
    <dbReference type="NCBI Taxonomy" id="595635"/>
    <lineage>
        <taxon>Eukaryota</taxon>
        <taxon>Fungi</taxon>
        <taxon>Dikarya</taxon>
        <taxon>Ascomycota</taxon>
        <taxon>Pezizomycotina</taxon>
        <taxon>Dothideomycetes</taxon>
        <taxon>Dothideomycetes incertae sedis</taxon>
        <taxon>Botryosphaeriales</taxon>
        <taxon>Phyllostictaceae</taxon>
        <taxon>Phyllosticta</taxon>
    </lineage>
</organism>
<keyword evidence="1" id="KW-0812">Transmembrane</keyword>